<dbReference type="Pfam" id="PF01565">
    <property type="entry name" value="FAD_binding_4"/>
    <property type="match status" value="1"/>
</dbReference>
<dbReference type="InterPro" id="IPR036318">
    <property type="entry name" value="FAD-bd_PCMH-like_sf"/>
</dbReference>
<dbReference type="InterPro" id="IPR016166">
    <property type="entry name" value="FAD-bd_PCMH"/>
</dbReference>
<dbReference type="SUPFAM" id="SSF55103">
    <property type="entry name" value="FAD-linked oxidases, C-terminal domain"/>
    <property type="match status" value="1"/>
</dbReference>
<dbReference type="InterPro" id="IPR004113">
    <property type="entry name" value="FAD-bd_oxidored_4_C"/>
</dbReference>
<evidence type="ECO:0000313" key="6">
    <source>
        <dbReference type="EMBL" id="KZD10012.1"/>
    </source>
</evidence>
<reference evidence="6 7" key="1">
    <citation type="submission" date="2015-12" db="EMBL/GenBank/DDBJ databases">
        <title>Genome sequence of Oceanibaculum pacificum MCCC 1A02656.</title>
        <authorList>
            <person name="Lu L."/>
            <person name="Lai Q."/>
            <person name="Shao Z."/>
            <person name="Qian P."/>
        </authorList>
    </citation>
    <scope>NUCLEOTIDE SEQUENCE [LARGE SCALE GENOMIC DNA]</scope>
    <source>
        <strain evidence="6 7">MCCC 1A02656</strain>
    </source>
</reference>
<dbReference type="InterPro" id="IPR016164">
    <property type="entry name" value="FAD-linked_Oxase-like_C"/>
</dbReference>
<organism evidence="6 7">
    <name type="scientific">Oceanibaculum pacificum</name>
    <dbReference type="NCBI Taxonomy" id="580166"/>
    <lineage>
        <taxon>Bacteria</taxon>
        <taxon>Pseudomonadati</taxon>
        <taxon>Pseudomonadota</taxon>
        <taxon>Alphaproteobacteria</taxon>
        <taxon>Rhodospirillales</taxon>
        <taxon>Oceanibaculaceae</taxon>
        <taxon>Oceanibaculum</taxon>
    </lineage>
</organism>
<proteinExistence type="predicted"/>
<comment type="caution">
    <text evidence="6">The sequence shown here is derived from an EMBL/GenBank/DDBJ whole genome shotgun (WGS) entry which is preliminary data.</text>
</comment>
<protein>
    <submittedName>
        <fullName evidence="6">2-hydroxy-acid oxidase</fullName>
    </submittedName>
</protein>
<dbReference type="PANTHER" id="PTHR11748:SF103">
    <property type="entry name" value="GLYCOLATE OXIDASE SUBUNIT GLCE"/>
    <property type="match status" value="1"/>
</dbReference>
<dbReference type="PANTHER" id="PTHR11748">
    <property type="entry name" value="D-LACTATE DEHYDROGENASE"/>
    <property type="match status" value="1"/>
</dbReference>
<dbReference type="GO" id="GO:0016491">
    <property type="term" value="F:oxidoreductase activity"/>
    <property type="evidence" value="ECO:0007669"/>
    <property type="project" value="UniProtKB-KW"/>
</dbReference>
<accession>A0A154W927</accession>
<dbReference type="PROSITE" id="PS51387">
    <property type="entry name" value="FAD_PCMH"/>
    <property type="match status" value="1"/>
</dbReference>
<dbReference type="InterPro" id="IPR016169">
    <property type="entry name" value="FAD-bd_PCMH_sub2"/>
</dbReference>
<evidence type="ECO:0000256" key="2">
    <source>
        <dbReference type="ARBA" id="ARBA00022630"/>
    </source>
</evidence>
<dbReference type="Pfam" id="PF02913">
    <property type="entry name" value="FAD-oxidase_C"/>
    <property type="match status" value="1"/>
</dbReference>
<dbReference type="Gene3D" id="3.30.465.10">
    <property type="match status" value="1"/>
</dbReference>
<evidence type="ECO:0000256" key="4">
    <source>
        <dbReference type="ARBA" id="ARBA00023002"/>
    </source>
</evidence>
<evidence type="ECO:0000259" key="5">
    <source>
        <dbReference type="PROSITE" id="PS51387"/>
    </source>
</evidence>
<sequence>MSDTMRPETLDQLRDAVAWAVAEETPLEIVARGTKRTLGRTMQTDHTLDTSAFSGISLYEADELVMSAGPGTTLAEIESALAEQNQQLAFEPGDWGPLLGQPAGMGSIAGTFACNIAGPRRLKAGAARDHILGFKGVSGRGESYKSGSRVVKNVTGYDLPKLFCSAYGTLTVASELTFKVLPAPEKTYTVLVLGLDDEAAARAMALAMTSPHEVSAAAHLPSGIAAGSGVSYVREAGAGVTAIRVEGPGPSVEHRCRALRALLAGFGQVEELHTHNSLRFWRELADVVPFAARPDLQIWRISVAPLSGPAVAAALPDAAYYFDWAGGLVWLGLPPAPDAHADAVRAAVAATGGGHATLIRASADVRAAVPVFQPQHAALAALSRRVKEAFDPRGVLNPGRLYPGA</sequence>
<evidence type="ECO:0000256" key="1">
    <source>
        <dbReference type="ARBA" id="ARBA00001974"/>
    </source>
</evidence>
<dbReference type="SUPFAM" id="SSF56176">
    <property type="entry name" value="FAD-binding/transporter-associated domain-like"/>
    <property type="match status" value="1"/>
</dbReference>
<comment type="cofactor">
    <cofactor evidence="1">
        <name>FAD</name>
        <dbReference type="ChEBI" id="CHEBI:57692"/>
    </cofactor>
</comment>
<evidence type="ECO:0000256" key="3">
    <source>
        <dbReference type="ARBA" id="ARBA00022827"/>
    </source>
</evidence>
<dbReference type="AlphaFoldDB" id="A0A154W927"/>
<dbReference type="GO" id="GO:0071949">
    <property type="term" value="F:FAD binding"/>
    <property type="evidence" value="ECO:0007669"/>
    <property type="project" value="InterPro"/>
</dbReference>
<dbReference type="OrthoDB" id="9811557at2"/>
<keyword evidence="3" id="KW-0274">FAD</keyword>
<dbReference type="InterPro" id="IPR006094">
    <property type="entry name" value="Oxid_FAD_bind_N"/>
</dbReference>
<feature type="domain" description="FAD-binding PCMH-type" evidence="5">
    <location>
        <begin position="1"/>
        <end position="183"/>
    </location>
</feature>
<keyword evidence="7" id="KW-1185">Reference proteome</keyword>
<keyword evidence="4" id="KW-0560">Oxidoreductase</keyword>
<dbReference type="STRING" id="580166.AUP43_06460"/>
<dbReference type="EMBL" id="LPXN01000093">
    <property type="protein sequence ID" value="KZD10012.1"/>
    <property type="molecule type" value="Genomic_DNA"/>
</dbReference>
<evidence type="ECO:0000313" key="7">
    <source>
        <dbReference type="Proteomes" id="UP000076400"/>
    </source>
</evidence>
<dbReference type="Proteomes" id="UP000076400">
    <property type="component" value="Unassembled WGS sequence"/>
</dbReference>
<dbReference type="RefSeq" id="WP_067554042.1">
    <property type="nucleotide sequence ID" value="NZ_LPXN01000093.1"/>
</dbReference>
<name>A0A154W927_9PROT</name>
<gene>
    <name evidence="6" type="ORF">AUP43_06460</name>
</gene>
<keyword evidence="2" id="KW-0285">Flavoprotein</keyword>